<dbReference type="Proteomes" id="UP000759537">
    <property type="component" value="Unassembled WGS sequence"/>
</dbReference>
<dbReference type="SMART" id="SM00256">
    <property type="entry name" value="FBOX"/>
    <property type="match status" value="1"/>
</dbReference>
<evidence type="ECO:0000259" key="1">
    <source>
        <dbReference type="PROSITE" id="PS50181"/>
    </source>
</evidence>
<organism evidence="2 3">
    <name type="scientific">Russula ochroleuca</name>
    <dbReference type="NCBI Taxonomy" id="152965"/>
    <lineage>
        <taxon>Eukaryota</taxon>
        <taxon>Fungi</taxon>
        <taxon>Dikarya</taxon>
        <taxon>Basidiomycota</taxon>
        <taxon>Agaricomycotina</taxon>
        <taxon>Agaricomycetes</taxon>
        <taxon>Russulales</taxon>
        <taxon>Russulaceae</taxon>
        <taxon>Russula</taxon>
    </lineage>
</organism>
<name>A0A9P5MWJ2_9AGAM</name>
<dbReference type="Gene3D" id="1.20.1280.50">
    <property type="match status" value="1"/>
</dbReference>
<dbReference type="OrthoDB" id="3224080at2759"/>
<proteinExistence type="predicted"/>
<comment type="caution">
    <text evidence="2">The sequence shown here is derived from an EMBL/GenBank/DDBJ whole genome shotgun (WGS) entry which is preliminary data.</text>
</comment>
<reference evidence="2" key="1">
    <citation type="submission" date="2019-10" db="EMBL/GenBank/DDBJ databases">
        <authorList>
            <consortium name="DOE Joint Genome Institute"/>
            <person name="Kuo A."/>
            <person name="Miyauchi S."/>
            <person name="Kiss E."/>
            <person name="Drula E."/>
            <person name="Kohler A."/>
            <person name="Sanchez-Garcia M."/>
            <person name="Andreopoulos B."/>
            <person name="Barry K.W."/>
            <person name="Bonito G."/>
            <person name="Buee M."/>
            <person name="Carver A."/>
            <person name="Chen C."/>
            <person name="Cichocki N."/>
            <person name="Clum A."/>
            <person name="Culley D."/>
            <person name="Crous P.W."/>
            <person name="Fauchery L."/>
            <person name="Girlanda M."/>
            <person name="Hayes R."/>
            <person name="Keri Z."/>
            <person name="LaButti K."/>
            <person name="Lipzen A."/>
            <person name="Lombard V."/>
            <person name="Magnuson J."/>
            <person name="Maillard F."/>
            <person name="Morin E."/>
            <person name="Murat C."/>
            <person name="Nolan M."/>
            <person name="Ohm R."/>
            <person name="Pangilinan J."/>
            <person name="Pereira M."/>
            <person name="Perotto S."/>
            <person name="Peter M."/>
            <person name="Riley R."/>
            <person name="Sitrit Y."/>
            <person name="Stielow B."/>
            <person name="Szollosi G."/>
            <person name="Zifcakova L."/>
            <person name="Stursova M."/>
            <person name="Spatafora J.W."/>
            <person name="Tedersoo L."/>
            <person name="Vaario L.-M."/>
            <person name="Yamada A."/>
            <person name="Yan M."/>
            <person name="Wang P."/>
            <person name="Xu J."/>
            <person name="Bruns T."/>
            <person name="Baldrian P."/>
            <person name="Vilgalys R."/>
            <person name="Henrissat B."/>
            <person name="Grigoriev I.V."/>
            <person name="Hibbett D."/>
            <person name="Nagy L.G."/>
            <person name="Martin F.M."/>
        </authorList>
    </citation>
    <scope>NUCLEOTIDE SEQUENCE</scope>
    <source>
        <strain evidence="2">Prilba</strain>
    </source>
</reference>
<accession>A0A9P5MWJ2</accession>
<dbReference type="AlphaFoldDB" id="A0A9P5MWJ2"/>
<dbReference type="InterPro" id="IPR036047">
    <property type="entry name" value="F-box-like_dom_sf"/>
</dbReference>
<dbReference type="Pfam" id="PF12937">
    <property type="entry name" value="F-box-like"/>
    <property type="match status" value="1"/>
</dbReference>
<reference evidence="2" key="2">
    <citation type="journal article" date="2020" name="Nat. Commun.">
        <title>Large-scale genome sequencing of mycorrhizal fungi provides insights into the early evolution of symbiotic traits.</title>
        <authorList>
            <person name="Miyauchi S."/>
            <person name="Kiss E."/>
            <person name="Kuo A."/>
            <person name="Drula E."/>
            <person name="Kohler A."/>
            <person name="Sanchez-Garcia M."/>
            <person name="Morin E."/>
            <person name="Andreopoulos B."/>
            <person name="Barry K.W."/>
            <person name="Bonito G."/>
            <person name="Buee M."/>
            <person name="Carver A."/>
            <person name="Chen C."/>
            <person name="Cichocki N."/>
            <person name="Clum A."/>
            <person name="Culley D."/>
            <person name="Crous P.W."/>
            <person name="Fauchery L."/>
            <person name="Girlanda M."/>
            <person name="Hayes R.D."/>
            <person name="Keri Z."/>
            <person name="LaButti K."/>
            <person name="Lipzen A."/>
            <person name="Lombard V."/>
            <person name="Magnuson J."/>
            <person name="Maillard F."/>
            <person name="Murat C."/>
            <person name="Nolan M."/>
            <person name="Ohm R.A."/>
            <person name="Pangilinan J."/>
            <person name="Pereira M.F."/>
            <person name="Perotto S."/>
            <person name="Peter M."/>
            <person name="Pfister S."/>
            <person name="Riley R."/>
            <person name="Sitrit Y."/>
            <person name="Stielow J.B."/>
            <person name="Szollosi G."/>
            <person name="Zifcakova L."/>
            <person name="Stursova M."/>
            <person name="Spatafora J.W."/>
            <person name="Tedersoo L."/>
            <person name="Vaario L.M."/>
            <person name="Yamada A."/>
            <person name="Yan M."/>
            <person name="Wang P."/>
            <person name="Xu J."/>
            <person name="Bruns T."/>
            <person name="Baldrian P."/>
            <person name="Vilgalys R."/>
            <person name="Dunand C."/>
            <person name="Henrissat B."/>
            <person name="Grigoriev I.V."/>
            <person name="Hibbett D."/>
            <person name="Nagy L.G."/>
            <person name="Martin F.M."/>
        </authorList>
    </citation>
    <scope>NUCLEOTIDE SEQUENCE</scope>
    <source>
        <strain evidence="2">Prilba</strain>
    </source>
</reference>
<dbReference type="Gene3D" id="3.80.10.10">
    <property type="entry name" value="Ribonuclease Inhibitor"/>
    <property type="match status" value="1"/>
</dbReference>
<dbReference type="EMBL" id="WHVB01000008">
    <property type="protein sequence ID" value="KAF8480462.1"/>
    <property type="molecule type" value="Genomic_DNA"/>
</dbReference>
<dbReference type="PROSITE" id="PS50181">
    <property type="entry name" value="FBOX"/>
    <property type="match status" value="1"/>
</dbReference>
<dbReference type="InterPro" id="IPR001810">
    <property type="entry name" value="F-box_dom"/>
</dbReference>
<evidence type="ECO:0000313" key="3">
    <source>
        <dbReference type="Proteomes" id="UP000759537"/>
    </source>
</evidence>
<keyword evidence="3" id="KW-1185">Reference proteome</keyword>
<evidence type="ECO:0000313" key="2">
    <source>
        <dbReference type="EMBL" id="KAF8480462.1"/>
    </source>
</evidence>
<sequence length="630" mass="69111">MIPALLDRCKAAIISAISPSPWNSPLEASSQPRRRTPVDALLDESSLLTLAEAIAQKISKDRAALISQDWIPDPVLSQELLAAQVVLLPAFHAFSEILSPLRAVNNVPREVLSRIFALVGTGTDVVPLSRVCRRWRQIALRSPKLWASIGNRDLTPMLPAFIERAQDAPIDVDVCIDSGDTRRLERLADLQSASSQLRSFEVTISGSFTEGVKNALSRFRTPAPLLTNLSIRFDYDVKVPGPGSSDGDEAFGLLFDKQLPTMSTLSVKSLRPWTACLSETLTTLILASLYLSANDLYPCLRAVPNLTFLALLNVISILSDDYTGSPDPISLDRLRTFYLHQPGGAHKHFVHLMSHLQIPRPSLACILMGECNTLDDDFTLNLIQPARLSCALTRLVLEMDGEPAAKFYLHCVHDDETFVLSICLPTPSIPQMFSAGPDTTTTLTLGYLSADTSHTTEFILRASSSSNGGGGVGAGEIQTISVENLTHVFRHLPALETLVVTGTPLDNVVSALSALRDEVHSPVLPRLRSLYVRGIGGIGAEMEAAAVLALARFVGQRMEPDLLEPRVVCPASLKNSLGPRFREVEAIEDLGASDFPRPLMVPMAMQEFLKANLERNEWDWLMERNRWNWS</sequence>
<feature type="domain" description="F-box" evidence="1">
    <location>
        <begin position="101"/>
        <end position="149"/>
    </location>
</feature>
<gene>
    <name evidence="2" type="ORF">DFH94DRAFT_743125</name>
</gene>
<protein>
    <recommendedName>
        <fullName evidence="1">F-box domain-containing protein</fullName>
    </recommendedName>
</protein>
<dbReference type="InterPro" id="IPR032675">
    <property type="entry name" value="LRR_dom_sf"/>
</dbReference>
<dbReference type="SUPFAM" id="SSF81383">
    <property type="entry name" value="F-box domain"/>
    <property type="match status" value="1"/>
</dbReference>